<dbReference type="GeneID" id="1245568"/>
<dbReference type="STRING" id="83560.NC80_00215"/>
<dbReference type="Pfam" id="PF01052">
    <property type="entry name" value="FliMN_C"/>
    <property type="match status" value="1"/>
</dbReference>
<dbReference type="KEGG" id="cmx:DNC_00220"/>
<dbReference type="GO" id="GO:0030254">
    <property type="term" value="P:protein secretion by the type III secretion system"/>
    <property type="evidence" value="ECO:0007669"/>
    <property type="project" value="InterPro"/>
</dbReference>
<dbReference type="InterPro" id="IPR013385">
    <property type="entry name" value="T3SS_SpaO/YscQ/SpaO"/>
</dbReference>
<dbReference type="NCBIfam" id="NF004605">
    <property type="entry name" value="PRK05933.1"/>
    <property type="match status" value="1"/>
</dbReference>
<protein>
    <submittedName>
        <fullName evidence="3">Type III secretion system protein</fullName>
    </submittedName>
</protein>
<organism evidence="3 4">
    <name type="scientific">Chlamydia muridarum</name>
    <dbReference type="NCBI Taxonomy" id="83560"/>
    <lineage>
        <taxon>Bacteria</taxon>
        <taxon>Pseudomonadati</taxon>
        <taxon>Chlamydiota</taxon>
        <taxon>Chlamydiia</taxon>
        <taxon>Chlamydiales</taxon>
        <taxon>Chlamydiaceae</taxon>
        <taxon>Chlamydia/Chlamydophila group</taxon>
        <taxon>Chlamydia</taxon>
    </lineage>
</organism>
<dbReference type="PANTHER" id="PTHR30034">
    <property type="entry name" value="FLAGELLAR MOTOR SWITCH PROTEIN FLIM"/>
    <property type="match status" value="1"/>
</dbReference>
<accession>A0A070A1B9</accession>
<dbReference type="OMA" id="THEDPPL"/>
<dbReference type="SUPFAM" id="SSF101801">
    <property type="entry name" value="Surface presentation of antigens (SPOA)"/>
    <property type="match status" value="1"/>
</dbReference>
<dbReference type="RefSeq" id="WP_010229202.1">
    <property type="nucleotide sequence ID" value="NZ_CP007217.1"/>
</dbReference>
<evidence type="ECO:0000256" key="1">
    <source>
        <dbReference type="ARBA" id="ARBA00009226"/>
    </source>
</evidence>
<reference evidence="3 4" key="1">
    <citation type="submission" date="2014-02" db="EMBL/GenBank/DDBJ databases">
        <authorList>
            <person name="Chen C."/>
            <person name="Conrad T.A."/>
            <person name="Zhou Z."/>
            <person name="Lai Z."/>
            <person name="Zhong G."/>
        </authorList>
    </citation>
    <scope>NUCLEOTIDE SEQUENCE [LARGE SCALE GENOMIC DNA]</scope>
    <source>
        <strain evidence="3 4">Nigg3-28</strain>
    </source>
</reference>
<sequence>MAVAAEPSSNWLKARDELLSSLQKQDEGSFSLPVFPKQECEQKLKEKFHLEEVELSFESQGLLSAAPAVQEYGEHVLLQPFLANPFESGEFYIVSSEEDLQALIGTIFNDSSLASYFYEKDRLLGFHYYFVAEICKLLQEVSWIPSMAVKVTGDVAFSARALEGDYHVVQVTCRLDSSYVRFSVLVPDTTAQSVYKFLEEKNQTFDIQKIDMQTPVTLSVEVGFCQISEEDWHQVVPGSFILLDACLYDPDTGDAGAFLSIQRTRFFGGRFLDKQSGDFKITGLQELQPEDAPEEHSEGGPAAPLPSATKIVAEVARYTLSVGEFLKLEPGSILHFEGMHPTLGVDIILNGAKVGRGNIIALQDVLGIRVLEV</sequence>
<dbReference type="Gene3D" id="2.30.330.10">
    <property type="entry name" value="SpoA-like"/>
    <property type="match status" value="1"/>
</dbReference>
<dbReference type="AlphaFoldDB" id="A0A070A1B9"/>
<dbReference type="KEGG" id="cmg:NC81_00220"/>
<dbReference type="PANTHER" id="PTHR30034:SF6">
    <property type="entry name" value="YOP PROTEINS TRANSLOCATION PROTEIN Q"/>
    <property type="match status" value="1"/>
</dbReference>
<dbReference type="EMBL" id="CP007217">
    <property type="protein sequence ID" value="AJR10148.1"/>
    <property type="molecule type" value="Genomic_DNA"/>
</dbReference>
<dbReference type="Proteomes" id="UP000260363">
    <property type="component" value="Chromosome"/>
</dbReference>
<comment type="similarity">
    <text evidence="1">Belongs to the FliN/MopA/SpaO family.</text>
</comment>
<evidence type="ECO:0000259" key="2">
    <source>
        <dbReference type="Pfam" id="PF01052"/>
    </source>
</evidence>
<evidence type="ECO:0000313" key="4">
    <source>
        <dbReference type="Proteomes" id="UP000260363"/>
    </source>
</evidence>
<proteinExistence type="inferred from homology"/>
<dbReference type="GO" id="GO:0050918">
    <property type="term" value="P:positive chemotaxis"/>
    <property type="evidence" value="ECO:0007669"/>
    <property type="project" value="TreeGrafter"/>
</dbReference>
<dbReference type="GO" id="GO:0071978">
    <property type="term" value="P:bacterial-type flagellum-dependent swarming motility"/>
    <property type="evidence" value="ECO:0007669"/>
    <property type="project" value="TreeGrafter"/>
</dbReference>
<dbReference type="InterPro" id="IPR001543">
    <property type="entry name" value="FliN-like_C"/>
</dbReference>
<dbReference type="NCBIfam" id="TIGR02551">
    <property type="entry name" value="SpaO_YscQ"/>
    <property type="match status" value="1"/>
</dbReference>
<name>A0A070A1B9_CHLMR</name>
<gene>
    <name evidence="3" type="ORF">BD36_00230</name>
</gene>
<dbReference type="KEGG" id="cmm:NC80_00215"/>
<dbReference type="InterPro" id="IPR036429">
    <property type="entry name" value="SpoA-like_sf"/>
</dbReference>
<feature type="domain" description="Flagellar motor switch protein FliN-like C-terminal" evidence="2">
    <location>
        <begin position="310"/>
        <end position="373"/>
    </location>
</feature>
<dbReference type="PATRIC" id="fig|83560.10.peg.44"/>
<evidence type="ECO:0000313" key="3">
    <source>
        <dbReference type="EMBL" id="AJR10148.1"/>
    </source>
</evidence>